<dbReference type="OrthoDB" id="9786737at2"/>
<dbReference type="GO" id="GO:0048038">
    <property type="term" value="F:quinone binding"/>
    <property type="evidence" value="ECO:0007669"/>
    <property type="project" value="UniProtKB-KW"/>
</dbReference>
<keyword evidence="10" id="KW-0472">Membrane</keyword>
<dbReference type="GO" id="GO:0045271">
    <property type="term" value="C:respiratory chain complex I"/>
    <property type="evidence" value="ECO:0007669"/>
    <property type="project" value="TreeGrafter"/>
</dbReference>
<keyword evidence="6" id="KW-1278">Translocase</keyword>
<protein>
    <submittedName>
        <fullName evidence="12">NADH dehydrogenase subunit B</fullName>
    </submittedName>
</protein>
<keyword evidence="9" id="KW-0520">NAD</keyword>
<dbReference type="AlphaFoldDB" id="A0A542ZSY0"/>
<gene>
    <name evidence="12" type="ORF">FB460_1168</name>
</gene>
<feature type="domain" description="NADH:ubiquinone oxidoreductase-like 20kDa subunit" evidence="11">
    <location>
        <begin position="49"/>
        <end position="129"/>
    </location>
</feature>
<proteinExistence type="predicted"/>
<name>A0A542ZSY0_9ACTN</name>
<dbReference type="GO" id="GO:0009060">
    <property type="term" value="P:aerobic respiration"/>
    <property type="evidence" value="ECO:0007669"/>
    <property type="project" value="TreeGrafter"/>
</dbReference>
<accession>A0A542ZSY0</accession>
<dbReference type="Proteomes" id="UP000316196">
    <property type="component" value="Unassembled WGS sequence"/>
</dbReference>
<sequence>MQAWDWFGDRSLMVVDISLACCAIEMEAATALHAVHDDSAPRGQVPLQPGDTVAIIVAGTVTDAVVAHVEQIIARHDAKVVSFGVCASSGGPYWDSYAVTKGIGQMLEVARFVPGCPPTPAALHSTLEELRA</sequence>
<evidence type="ECO:0000313" key="12">
    <source>
        <dbReference type="EMBL" id="TQL63360.1"/>
    </source>
</evidence>
<evidence type="ECO:0000256" key="9">
    <source>
        <dbReference type="ARBA" id="ARBA00023027"/>
    </source>
</evidence>
<keyword evidence="1" id="KW-0813">Transport</keyword>
<dbReference type="PANTHER" id="PTHR11995">
    <property type="entry name" value="NADH DEHYDROGENASE"/>
    <property type="match status" value="1"/>
</dbReference>
<evidence type="ECO:0000256" key="3">
    <source>
        <dbReference type="ARBA" id="ARBA00022485"/>
    </source>
</evidence>
<dbReference type="InterPro" id="IPR006137">
    <property type="entry name" value="NADH_UbQ_OxRdtase-like_20kDa"/>
</dbReference>
<keyword evidence="13" id="KW-1185">Reference proteome</keyword>
<keyword evidence="3" id="KW-0004">4Fe-4S</keyword>
<evidence type="ECO:0000256" key="5">
    <source>
        <dbReference type="ARBA" id="ARBA00022723"/>
    </source>
</evidence>
<evidence type="ECO:0000313" key="13">
    <source>
        <dbReference type="Proteomes" id="UP000316196"/>
    </source>
</evidence>
<evidence type="ECO:0000256" key="4">
    <source>
        <dbReference type="ARBA" id="ARBA00022719"/>
    </source>
</evidence>
<keyword evidence="5" id="KW-0479">Metal-binding</keyword>
<dbReference type="EMBL" id="VFOR01000001">
    <property type="protein sequence ID" value="TQL63360.1"/>
    <property type="molecule type" value="Genomic_DNA"/>
</dbReference>
<dbReference type="GO" id="GO:0015990">
    <property type="term" value="P:electron transport coupled proton transport"/>
    <property type="evidence" value="ECO:0007669"/>
    <property type="project" value="TreeGrafter"/>
</dbReference>
<evidence type="ECO:0000256" key="2">
    <source>
        <dbReference type="ARBA" id="ARBA00022475"/>
    </source>
</evidence>
<dbReference type="GO" id="GO:0051539">
    <property type="term" value="F:4 iron, 4 sulfur cluster binding"/>
    <property type="evidence" value="ECO:0007669"/>
    <property type="project" value="UniProtKB-KW"/>
</dbReference>
<reference evidence="12 13" key="1">
    <citation type="submission" date="2019-06" db="EMBL/GenBank/DDBJ databases">
        <title>Sequencing the genomes of 1000 actinobacteria strains.</title>
        <authorList>
            <person name="Klenk H.-P."/>
        </authorList>
    </citation>
    <scope>NUCLEOTIDE SEQUENCE [LARGE SCALE GENOMIC DNA]</scope>
    <source>
        <strain evidence="12 13">DSM 8251</strain>
    </source>
</reference>
<evidence type="ECO:0000256" key="1">
    <source>
        <dbReference type="ARBA" id="ARBA00022448"/>
    </source>
</evidence>
<keyword evidence="8" id="KW-0411">Iron-sulfur</keyword>
<evidence type="ECO:0000256" key="6">
    <source>
        <dbReference type="ARBA" id="ARBA00022967"/>
    </source>
</evidence>
<keyword evidence="7" id="KW-0408">Iron</keyword>
<evidence type="ECO:0000256" key="7">
    <source>
        <dbReference type="ARBA" id="ARBA00023004"/>
    </source>
</evidence>
<dbReference type="GO" id="GO:0008137">
    <property type="term" value="F:NADH dehydrogenase (ubiquinone) activity"/>
    <property type="evidence" value="ECO:0007669"/>
    <property type="project" value="TreeGrafter"/>
</dbReference>
<comment type="caution">
    <text evidence="12">The sequence shown here is derived from an EMBL/GenBank/DDBJ whole genome shotgun (WGS) entry which is preliminary data.</text>
</comment>
<evidence type="ECO:0000256" key="8">
    <source>
        <dbReference type="ARBA" id="ARBA00023014"/>
    </source>
</evidence>
<organism evidence="12 13">
    <name type="scientific">Propioniferax innocua</name>
    <dbReference type="NCBI Taxonomy" id="1753"/>
    <lineage>
        <taxon>Bacteria</taxon>
        <taxon>Bacillati</taxon>
        <taxon>Actinomycetota</taxon>
        <taxon>Actinomycetes</taxon>
        <taxon>Propionibacteriales</taxon>
        <taxon>Propionibacteriaceae</taxon>
        <taxon>Propioniferax</taxon>
    </lineage>
</organism>
<dbReference type="Gene3D" id="3.40.50.12280">
    <property type="match status" value="1"/>
</dbReference>
<dbReference type="SUPFAM" id="SSF56770">
    <property type="entry name" value="HydA/Nqo6-like"/>
    <property type="match status" value="1"/>
</dbReference>
<dbReference type="RefSeq" id="WP_142093089.1">
    <property type="nucleotide sequence ID" value="NZ_BAAAMD010000002.1"/>
</dbReference>
<dbReference type="Pfam" id="PF01058">
    <property type="entry name" value="Oxidored_q6"/>
    <property type="match status" value="1"/>
</dbReference>
<dbReference type="GO" id="GO:0046872">
    <property type="term" value="F:metal ion binding"/>
    <property type="evidence" value="ECO:0007669"/>
    <property type="project" value="UniProtKB-KW"/>
</dbReference>
<evidence type="ECO:0000256" key="10">
    <source>
        <dbReference type="ARBA" id="ARBA00023136"/>
    </source>
</evidence>
<keyword evidence="2" id="KW-1003">Cell membrane</keyword>
<keyword evidence="4" id="KW-0874">Quinone</keyword>
<evidence type="ECO:0000259" key="11">
    <source>
        <dbReference type="Pfam" id="PF01058"/>
    </source>
</evidence>
<dbReference type="PANTHER" id="PTHR11995:SF33">
    <property type="entry name" value="NADH-QUINONE OXIDOREDUCTASE SUBUNIT B 2"/>
    <property type="match status" value="1"/>
</dbReference>